<organism evidence="6 7">
    <name type="scientific">Stappia taiwanensis</name>
    <dbReference type="NCBI Taxonomy" id="992267"/>
    <lineage>
        <taxon>Bacteria</taxon>
        <taxon>Pseudomonadati</taxon>
        <taxon>Pseudomonadota</taxon>
        <taxon>Alphaproteobacteria</taxon>
        <taxon>Hyphomicrobiales</taxon>
        <taxon>Stappiaceae</taxon>
        <taxon>Stappia</taxon>
    </lineage>
</organism>
<name>A0A838XIG3_9HYPH</name>
<dbReference type="Gene3D" id="1.10.10.10">
    <property type="entry name" value="Winged helix-like DNA-binding domain superfamily/Winged helix DNA-binding domain"/>
    <property type="match status" value="1"/>
</dbReference>
<evidence type="ECO:0000256" key="1">
    <source>
        <dbReference type="ARBA" id="ARBA00023015"/>
    </source>
</evidence>
<dbReference type="PROSITE" id="PS51077">
    <property type="entry name" value="HTH_ICLR"/>
    <property type="match status" value="1"/>
</dbReference>
<dbReference type="SMART" id="SM00346">
    <property type="entry name" value="HTH_ICLR"/>
    <property type="match status" value="1"/>
</dbReference>
<evidence type="ECO:0000313" key="7">
    <source>
        <dbReference type="Proteomes" id="UP000559404"/>
    </source>
</evidence>
<keyword evidence="2" id="KW-0238">DNA-binding</keyword>
<reference evidence="6 7" key="1">
    <citation type="submission" date="2020-07" db="EMBL/GenBank/DDBJ databases">
        <authorList>
            <person name="Li M."/>
        </authorList>
    </citation>
    <scope>NUCLEOTIDE SEQUENCE [LARGE SCALE GENOMIC DNA]</scope>
    <source>
        <strain evidence="6 7">DSM 23284</strain>
    </source>
</reference>
<reference evidence="6 7" key="2">
    <citation type="submission" date="2020-08" db="EMBL/GenBank/DDBJ databases">
        <title>Stappia taiwanensis sp. nov., isolated from a coastal thermal spring.</title>
        <authorList>
            <person name="Kampfer P."/>
        </authorList>
    </citation>
    <scope>NUCLEOTIDE SEQUENCE [LARGE SCALE GENOMIC DNA]</scope>
    <source>
        <strain evidence="6 7">DSM 23284</strain>
    </source>
</reference>
<dbReference type="EMBL" id="JACEON010000001">
    <property type="protein sequence ID" value="MBA4610345.1"/>
    <property type="molecule type" value="Genomic_DNA"/>
</dbReference>
<dbReference type="PANTHER" id="PTHR30136:SF33">
    <property type="entry name" value="TRANSCRIPTIONAL REGULATORY PROTEIN"/>
    <property type="match status" value="1"/>
</dbReference>
<dbReference type="Proteomes" id="UP000559404">
    <property type="component" value="Unassembled WGS sequence"/>
</dbReference>
<dbReference type="SUPFAM" id="SSF55781">
    <property type="entry name" value="GAF domain-like"/>
    <property type="match status" value="1"/>
</dbReference>
<feature type="domain" description="IclR-ED" evidence="5">
    <location>
        <begin position="70"/>
        <end position="253"/>
    </location>
</feature>
<dbReference type="Pfam" id="PF09339">
    <property type="entry name" value="HTH_IclR"/>
    <property type="match status" value="1"/>
</dbReference>
<dbReference type="InterPro" id="IPR005471">
    <property type="entry name" value="Tscrpt_reg_IclR_N"/>
</dbReference>
<feature type="domain" description="HTH iclR-type" evidence="4">
    <location>
        <begin position="7"/>
        <end position="69"/>
    </location>
</feature>
<evidence type="ECO:0000259" key="4">
    <source>
        <dbReference type="PROSITE" id="PS51077"/>
    </source>
</evidence>
<dbReference type="InterPro" id="IPR036388">
    <property type="entry name" value="WH-like_DNA-bd_sf"/>
</dbReference>
<dbReference type="InterPro" id="IPR014757">
    <property type="entry name" value="Tscrpt_reg_IclR_C"/>
</dbReference>
<dbReference type="GO" id="GO:0045892">
    <property type="term" value="P:negative regulation of DNA-templated transcription"/>
    <property type="evidence" value="ECO:0007669"/>
    <property type="project" value="TreeGrafter"/>
</dbReference>
<dbReference type="SUPFAM" id="SSF46785">
    <property type="entry name" value="Winged helix' DNA-binding domain"/>
    <property type="match status" value="1"/>
</dbReference>
<dbReference type="RefSeq" id="WP_181758522.1">
    <property type="nucleotide sequence ID" value="NZ_BMCR01000001.1"/>
</dbReference>
<keyword evidence="7" id="KW-1185">Reference proteome</keyword>
<dbReference type="InterPro" id="IPR029016">
    <property type="entry name" value="GAF-like_dom_sf"/>
</dbReference>
<dbReference type="GO" id="GO:0003677">
    <property type="term" value="F:DNA binding"/>
    <property type="evidence" value="ECO:0007669"/>
    <property type="project" value="UniProtKB-KW"/>
</dbReference>
<accession>A0A838XIG3</accession>
<comment type="caution">
    <text evidence="6">The sequence shown here is derived from an EMBL/GenBank/DDBJ whole genome shotgun (WGS) entry which is preliminary data.</text>
</comment>
<protein>
    <submittedName>
        <fullName evidence="6">IclR family transcriptional regulator</fullName>
    </submittedName>
</protein>
<sequence length="265" mass="27976">MKKETSLNSLRRGFLILETFGVGEDSLSNAEISARTGMPKSTVSRLTGVLCEMGYLSPALETGGFRIGAGALRLGYSALASMNIRQRARRPMQELADRASVSVSLAIRQGVHMLYIEQARGAAAVTTRLTVGDRLPIVVSAIGQAYLAACDAAEIAEIAELLAESDPQAAATLGDKVTEARRQIAEQGFCLSMDTWLPGIHAIAAPVLDLDTKTRMAVNCGGVATLLPKERLVAELGPAIEALASHISALPPRALVAEVEAGRQI</sequence>
<evidence type="ECO:0000259" key="5">
    <source>
        <dbReference type="PROSITE" id="PS51078"/>
    </source>
</evidence>
<dbReference type="PROSITE" id="PS51078">
    <property type="entry name" value="ICLR_ED"/>
    <property type="match status" value="1"/>
</dbReference>
<keyword evidence="1" id="KW-0805">Transcription regulation</keyword>
<dbReference type="InterPro" id="IPR050707">
    <property type="entry name" value="HTH_MetabolicPath_Reg"/>
</dbReference>
<dbReference type="Gene3D" id="3.30.450.40">
    <property type="match status" value="1"/>
</dbReference>
<dbReference type="GO" id="GO:0003700">
    <property type="term" value="F:DNA-binding transcription factor activity"/>
    <property type="evidence" value="ECO:0007669"/>
    <property type="project" value="TreeGrafter"/>
</dbReference>
<gene>
    <name evidence="6" type="ORF">H1W37_01670</name>
</gene>
<evidence type="ECO:0000313" key="6">
    <source>
        <dbReference type="EMBL" id="MBA4610345.1"/>
    </source>
</evidence>
<evidence type="ECO:0000256" key="2">
    <source>
        <dbReference type="ARBA" id="ARBA00023125"/>
    </source>
</evidence>
<dbReference type="PANTHER" id="PTHR30136">
    <property type="entry name" value="HELIX-TURN-HELIX TRANSCRIPTIONAL REGULATOR, ICLR FAMILY"/>
    <property type="match status" value="1"/>
</dbReference>
<dbReference type="AlphaFoldDB" id="A0A838XIG3"/>
<evidence type="ECO:0000256" key="3">
    <source>
        <dbReference type="ARBA" id="ARBA00023163"/>
    </source>
</evidence>
<dbReference type="Pfam" id="PF01614">
    <property type="entry name" value="IclR_C"/>
    <property type="match status" value="1"/>
</dbReference>
<proteinExistence type="predicted"/>
<keyword evidence="3" id="KW-0804">Transcription</keyword>
<dbReference type="InterPro" id="IPR036390">
    <property type="entry name" value="WH_DNA-bd_sf"/>
</dbReference>